<dbReference type="Pfam" id="PF00165">
    <property type="entry name" value="HTH_AraC"/>
    <property type="match status" value="1"/>
</dbReference>
<keyword evidence="3" id="KW-1185">Reference proteome</keyword>
<organism evidence="2 3">
    <name type="scientific">Ktedonosporobacter rubrisoli</name>
    <dbReference type="NCBI Taxonomy" id="2509675"/>
    <lineage>
        <taxon>Bacteria</taxon>
        <taxon>Bacillati</taxon>
        <taxon>Chloroflexota</taxon>
        <taxon>Ktedonobacteria</taxon>
        <taxon>Ktedonobacterales</taxon>
        <taxon>Ktedonosporobacteraceae</taxon>
        <taxon>Ktedonosporobacter</taxon>
    </lineage>
</organism>
<sequence length="125" mass="14462">MYTSSFQAPHLNALFEMNPARLSNGWTQLREFGAGDLDDRLLNTDDEQQGLARLIHFLSARLEQVNARDLLVEETLRFIHNTISSLHVKDVLQYVHLSERQFEKRFTQAVGISPQSYIRVRHLAV</sequence>
<dbReference type="InterPro" id="IPR018060">
    <property type="entry name" value="HTH_AraC"/>
</dbReference>
<dbReference type="Proteomes" id="UP000290365">
    <property type="component" value="Chromosome"/>
</dbReference>
<dbReference type="GO" id="GO:0003700">
    <property type="term" value="F:DNA-binding transcription factor activity"/>
    <property type="evidence" value="ECO:0007669"/>
    <property type="project" value="InterPro"/>
</dbReference>
<dbReference type="PROSITE" id="PS01124">
    <property type="entry name" value="HTH_ARAC_FAMILY_2"/>
    <property type="match status" value="1"/>
</dbReference>
<dbReference type="KEGG" id="kbs:EPA93_06515"/>
<gene>
    <name evidence="2" type="ORF">EPA93_06515</name>
</gene>
<protein>
    <submittedName>
        <fullName evidence="2">AraC family transcriptional regulator</fullName>
    </submittedName>
</protein>
<dbReference type="RefSeq" id="WP_129886272.1">
    <property type="nucleotide sequence ID" value="NZ_CP035758.1"/>
</dbReference>
<dbReference type="GO" id="GO:0043565">
    <property type="term" value="F:sequence-specific DNA binding"/>
    <property type="evidence" value="ECO:0007669"/>
    <property type="project" value="InterPro"/>
</dbReference>
<evidence type="ECO:0000313" key="3">
    <source>
        <dbReference type="Proteomes" id="UP000290365"/>
    </source>
</evidence>
<dbReference type="Gene3D" id="1.10.10.60">
    <property type="entry name" value="Homeodomain-like"/>
    <property type="match status" value="1"/>
</dbReference>
<dbReference type="EMBL" id="CP035758">
    <property type="protein sequence ID" value="QBD75675.1"/>
    <property type="molecule type" value="Genomic_DNA"/>
</dbReference>
<proteinExistence type="predicted"/>
<evidence type="ECO:0000259" key="1">
    <source>
        <dbReference type="PROSITE" id="PS01124"/>
    </source>
</evidence>
<evidence type="ECO:0000313" key="2">
    <source>
        <dbReference type="EMBL" id="QBD75675.1"/>
    </source>
</evidence>
<reference evidence="2 3" key="1">
    <citation type="submission" date="2019-01" db="EMBL/GenBank/DDBJ databases">
        <title>Ktedonosporobacter rubrisoli SCAWS-G2.</title>
        <authorList>
            <person name="Huang Y."/>
            <person name="Yan B."/>
        </authorList>
    </citation>
    <scope>NUCLEOTIDE SEQUENCE [LARGE SCALE GENOMIC DNA]</scope>
    <source>
        <strain evidence="2 3">SCAWS-G2</strain>
    </source>
</reference>
<accession>A0A4P6JKJ5</accession>
<name>A0A4P6JKJ5_KTERU</name>
<dbReference type="OrthoDB" id="323290at2"/>
<dbReference type="AlphaFoldDB" id="A0A4P6JKJ5"/>
<feature type="domain" description="HTH araC/xylS-type" evidence="1">
    <location>
        <begin position="73"/>
        <end position="125"/>
    </location>
</feature>